<dbReference type="InterPro" id="IPR011330">
    <property type="entry name" value="Glyco_hydro/deAcase_b/a-brl"/>
</dbReference>
<dbReference type="SUPFAM" id="SSF88713">
    <property type="entry name" value="Glycoside hydrolase/deacetylase"/>
    <property type="match status" value="1"/>
</dbReference>
<evidence type="ECO:0000259" key="1">
    <source>
        <dbReference type="PROSITE" id="PS51677"/>
    </source>
</evidence>
<name>A0ABQ1GWP7_9BACL</name>
<feature type="domain" description="NodB homology" evidence="1">
    <location>
        <begin position="56"/>
        <end position="236"/>
    </location>
</feature>
<evidence type="ECO:0000313" key="3">
    <source>
        <dbReference type="Proteomes" id="UP000609323"/>
    </source>
</evidence>
<protein>
    <submittedName>
        <fullName evidence="2">Chitooligosaccharide deacetylase</fullName>
    </submittedName>
</protein>
<accession>A0ABQ1GWP7</accession>
<dbReference type="EMBL" id="BMHF01000023">
    <property type="protein sequence ID" value="GGA51868.1"/>
    <property type="molecule type" value="Genomic_DNA"/>
</dbReference>
<dbReference type="NCBIfam" id="TIGR02764">
    <property type="entry name" value="spore_ybaN_pdaB"/>
    <property type="match status" value="1"/>
</dbReference>
<dbReference type="InterPro" id="IPR002509">
    <property type="entry name" value="NODB_dom"/>
</dbReference>
<sequence>MNNFFYVFSGKKIKRYFFIFAAALLAAGVVYVESDHITVFSESSPSAVYSVSTEKKMIALTFDISWGEKRAEPILKVLKDKDVQKATFFLSSPWSQTHPEIVKDIQSKGFEIGSHGHKYENYSQLTEEEIANQLKSAHTILTDLTGEAPKLLRLPNGDFDKRVLRIADGMGYTVIQWDTDSQDYMNKGAEDIVNRVVSKAHPGDIVLLHASDIAKYTEEALPAIIDELRAKGYEFVSVSDLLDQANTKGSEVKDQAWIRREFETAAGIGF</sequence>
<proteinExistence type="predicted"/>
<dbReference type="PROSITE" id="PS51677">
    <property type="entry name" value="NODB"/>
    <property type="match status" value="1"/>
</dbReference>
<dbReference type="RefSeq" id="WP_094094326.1">
    <property type="nucleotide sequence ID" value="NZ_BMHF01000023.1"/>
</dbReference>
<dbReference type="Pfam" id="PF01522">
    <property type="entry name" value="Polysacc_deac_1"/>
    <property type="match status" value="1"/>
</dbReference>
<dbReference type="PANTHER" id="PTHR10587:SF128">
    <property type="entry name" value="POLYSACCHARIDE DEACETYLASE PDAB-RELATED"/>
    <property type="match status" value="1"/>
</dbReference>
<dbReference type="Gene3D" id="3.20.20.370">
    <property type="entry name" value="Glycoside hydrolase/deacetylase"/>
    <property type="match status" value="1"/>
</dbReference>
<dbReference type="PANTHER" id="PTHR10587">
    <property type="entry name" value="GLYCOSYL TRANSFERASE-RELATED"/>
    <property type="match status" value="1"/>
</dbReference>
<keyword evidence="3" id="KW-1185">Reference proteome</keyword>
<organism evidence="2 3">
    <name type="scientific">Paenibacillus physcomitrellae</name>
    <dbReference type="NCBI Taxonomy" id="1619311"/>
    <lineage>
        <taxon>Bacteria</taxon>
        <taxon>Bacillati</taxon>
        <taxon>Bacillota</taxon>
        <taxon>Bacilli</taxon>
        <taxon>Bacillales</taxon>
        <taxon>Paenibacillaceae</taxon>
        <taxon>Paenibacillus</taxon>
    </lineage>
</organism>
<dbReference type="InterPro" id="IPR050248">
    <property type="entry name" value="Polysacc_deacetylase_ArnD"/>
</dbReference>
<dbReference type="InterPro" id="IPR014132">
    <property type="entry name" value="PdaB-like"/>
</dbReference>
<evidence type="ECO:0000313" key="2">
    <source>
        <dbReference type="EMBL" id="GGA51868.1"/>
    </source>
</evidence>
<gene>
    <name evidence="2" type="ORF">GCM10010917_41400</name>
</gene>
<comment type="caution">
    <text evidence="2">The sequence shown here is derived from an EMBL/GenBank/DDBJ whole genome shotgun (WGS) entry which is preliminary data.</text>
</comment>
<reference evidence="3" key="1">
    <citation type="journal article" date="2019" name="Int. J. Syst. Evol. Microbiol.">
        <title>The Global Catalogue of Microorganisms (GCM) 10K type strain sequencing project: providing services to taxonomists for standard genome sequencing and annotation.</title>
        <authorList>
            <consortium name="The Broad Institute Genomics Platform"/>
            <consortium name="The Broad Institute Genome Sequencing Center for Infectious Disease"/>
            <person name="Wu L."/>
            <person name="Ma J."/>
        </authorList>
    </citation>
    <scope>NUCLEOTIDE SEQUENCE [LARGE SCALE GENOMIC DNA]</scope>
    <source>
        <strain evidence="3">CGMCC 1.15044</strain>
    </source>
</reference>
<dbReference type="Proteomes" id="UP000609323">
    <property type="component" value="Unassembled WGS sequence"/>
</dbReference>